<evidence type="ECO:0000313" key="17">
    <source>
        <dbReference type="EMBL" id="MDQ0191047.1"/>
    </source>
</evidence>
<keyword evidence="3 12" id="KW-0813">Transport</keyword>
<gene>
    <name evidence="17" type="ORF">J2S03_002915</name>
</gene>
<dbReference type="InterPro" id="IPR011759">
    <property type="entry name" value="Cyt_c_oxidase_su2_TM_dom"/>
</dbReference>
<dbReference type="EC" id="1.10.3.-" evidence="12"/>
<evidence type="ECO:0000256" key="2">
    <source>
        <dbReference type="ARBA" id="ARBA00007866"/>
    </source>
</evidence>
<dbReference type="Pfam" id="PF00116">
    <property type="entry name" value="COX2"/>
    <property type="match status" value="1"/>
</dbReference>
<comment type="subcellular location">
    <subcellularLocation>
        <location evidence="1">Cell membrane</location>
        <topology evidence="1">Multi-pass membrane protein</topology>
    </subcellularLocation>
</comment>
<keyword evidence="4 12" id="KW-1003">Cell membrane</keyword>
<evidence type="ECO:0000259" key="16">
    <source>
        <dbReference type="PROSITE" id="PS50999"/>
    </source>
</evidence>
<keyword evidence="7" id="KW-0732">Signal</keyword>
<dbReference type="RefSeq" id="WP_274455534.1">
    <property type="nucleotide sequence ID" value="NZ_CP067097.1"/>
</dbReference>
<evidence type="ECO:0000259" key="15">
    <source>
        <dbReference type="PROSITE" id="PS50857"/>
    </source>
</evidence>
<dbReference type="Proteomes" id="UP001232973">
    <property type="component" value="Unassembled WGS sequence"/>
</dbReference>
<evidence type="ECO:0000256" key="11">
    <source>
        <dbReference type="ARBA" id="ARBA00023136"/>
    </source>
</evidence>
<dbReference type="PROSITE" id="PS50857">
    <property type="entry name" value="COX2_CUA"/>
    <property type="match status" value="1"/>
</dbReference>
<comment type="caution">
    <text evidence="17">The sequence shown here is derived from an EMBL/GenBank/DDBJ whole genome shotgun (WGS) entry which is preliminary data.</text>
</comment>
<dbReference type="GO" id="GO:0016491">
    <property type="term" value="F:oxidoreductase activity"/>
    <property type="evidence" value="ECO:0007669"/>
    <property type="project" value="UniProtKB-KW"/>
</dbReference>
<evidence type="ECO:0000256" key="7">
    <source>
        <dbReference type="ARBA" id="ARBA00022729"/>
    </source>
</evidence>
<feature type="transmembrane region" description="Helical" evidence="14">
    <location>
        <begin position="43"/>
        <end position="69"/>
    </location>
</feature>
<sequence length="327" mass="35334">MGRSPHRARNLIISAAVLLLFVTGCGPQYMVLDPAGPVGREELHLIILSAILVGIVIVPVLILLFYIVWRYRDKPGNTAPYKPKWSESKKLEFVWWGIPIVIVGVLGVFTARTTFALTKPPAESQNVTPITIQVTSLDWKWLFQYPGQGIATVNYAEIPTGVPIQFELTSDAPMNSFWVPQLGGQEYTMPGMAMRLWLEADKAGTYYGHGANFTGEGFAHMNFNVIATSDENFNAWVKQVKASSPALTMAGYDQLKKPSVIGTKSYSSFPSGLFNGTIWADGGQYMPGMMKQTGSSNSTGSGSHGAGNTAGMSGMSGMGNMTGNSSN</sequence>
<evidence type="ECO:0000256" key="4">
    <source>
        <dbReference type="ARBA" id="ARBA00022475"/>
    </source>
</evidence>
<keyword evidence="6 14" id="KW-0812">Transmembrane</keyword>
<dbReference type="SUPFAM" id="SSF81464">
    <property type="entry name" value="Cytochrome c oxidase subunit II-like, transmembrane region"/>
    <property type="match status" value="1"/>
</dbReference>
<dbReference type="PROSITE" id="PS50999">
    <property type="entry name" value="COX2_TM"/>
    <property type="match status" value="1"/>
</dbReference>
<dbReference type="PIRSF" id="PIRSF000292">
    <property type="entry name" value="Ubi_od_II"/>
    <property type="match status" value="1"/>
</dbReference>
<organism evidence="17 18">
    <name type="scientific">Alicyclobacillus cycloheptanicus</name>
    <dbReference type="NCBI Taxonomy" id="1457"/>
    <lineage>
        <taxon>Bacteria</taxon>
        <taxon>Bacillati</taxon>
        <taxon>Bacillota</taxon>
        <taxon>Bacilli</taxon>
        <taxon>Bacillales</taxon>
        <taxon>Alicyclobacillaceae</taxon>
        <taxon>Alicyclobacillus</taxon>
    </lineage>
</organism>
<keyword evidence="5 12" id="KW-0679">Respiratory chain</keyword>
<evidence type="ECO:0000256" key="8">
    <source>
        <dbReference type="ARBA" id="ARBA00022982"/>
    </source>
</evidence>
<dbReference type="InterPro" id="IPR045187">
    <property type="entry name" value="CcO_II"/>
</dbReference>
<evidence type="ECO:0000256" key="6">
    <source>
        <dbReference type="ARBA" id="ARBA00022692"/>
    </source>
</evidence>
<feature type="compositionally biased region" description="Low complexity" evidence="13">
    <location>
        <begin position="293"/>
        <end position="327"/>
    </location>
</feature>
<keyword evidence="8 12" id="KW-0249">Electron transport</keyword>
<evidence type="ECO:0000313" key="18">
    <source>
        <dbReference type="Proteomes" id="UP001232973"/>
    </source>
</evidence>
<comment type="similarity">
    <text evidence="2 12">Belongs to the cytochrome c oxidase subunit 2 family.</text>
</comment>
<dbReference type="CDD" id="cd04212">
    <property type="entry name" value="CuRO_UO_II"/>
    <property type="match status" value="1"/>
</dbReference>
<dbReference type="InterPro" id="IPR008972">
    <property type="entry name" value="Cupredoxin"/>
</dbReference>
<dbReference type="PANTHER" id="PTHR22888">
    <property type="entry name" value="CYTOCHROME C OXIDASE, SUBUNIT II"/>
    <property type="match status" value="1"/>
</dbReference>
<comment type="function">
    <text evidence="12">Catalyzes quinol oxidation with the concomitant reduction of oxygen to water. Subunit II transfers the electrons from a quinol to the binuclear center of the catalytic subunit I.</text>
</comment>
<keyword evidence="18" id="KW-1185">Reference proteome</keyword>
<feature type="transmembrane region" description="Helical" evidence="14">
    <location>
        <begin position="93"/>
        <end position="111"/>
    </location>
</feature>
<feature type="domain" description="Cytochrome oxidase subunit II copper A binding" evidence="15">
    <location>
        <begin position="127"/>
        <end position="239"/>
    </location>
</feature>
<evidence type="ECO:0000256" key="10">
    <source>
        <dbReference type="ARBA" id="ARBA00023002"/>
    </source>
</evidence>
<dbReference type="SUPFAM" id="SSF49503">
    <property type="entry name" value="Cupredoxins"/>
    <property type="match status" value="1"/>
</dbReference>
<feature type="domain" description="Cytochrome oxidase subunit II transmembrane region profile" evidence="16">
    <location>
        <begin position="23"/>
        <end position="121"/>
    </location>
</feature>
<keyword evidence="10 12" id="KW-0560">Oxidoreductase</keyword>
<evidence type="ECO:0000256" key="5">
    <source>
        <dbReference type="ARBA" id="ARBA00022660"/>
    </source>
</evidence>
<keyword evidence="9 14" id="KW-1133">Transmembrane helix</keyword>
<dbReference type="Gene3D" id="2.60.40.420">
    <property type="entry name" value="Cupredoxins - blue copper proteins"/>
    <property type="match status" value="1"/>
</dbReference>
<dbReference type="InterPro" id="IPR036257">
    <property type="entry name" value="Cyt_c_oxidase_su2_TM_sf"/>
</dbReference>
<evidence type="ECO:0000256" key="1">
    <source>
        <dbReference type="ARBA" id="ARBA00004651"/>
    </source>
</evidence>
<evidence type="ECO:0000256" key="3">
    <source>
        <dbReference type="ARBA" id="ARBA00022448"/>
    </source>
</evidence>
<proteinExistence type="inferred from homology"/>
<dbReference type="Gene3D" id="1.10.287.90">
    <property type="match status" value="1"/>
</dbReference>
<dbReference type="EMBL" id="JAUSTP010000030">
    <property type="protein sequence ID" value="MDQ0191047.1"/>
    <property type="molecule type" value="Genomic_DNA"/>
</dbReference>
<feature type="region of interest" description="Disordered" evidence="13">
    <location>
        <begin position="291"/>
        <end position="327"/>
    </location>
</feature>
<evidence type="ECO:0000256" key="9">
    <source>
        <dbReference type="ARBA" id="ARBA00022989"/>
    </source>
</evidence>
<dbReference type="InterPro" id="IPR006333">
    <property type="entry name" value="Cyt_o_ubiquinol_oxidase_su2"/>
</dbReference>
<evidence type="ECO:0000256" key="12">
    <source>
        <dbReference type="PIRNR" id="PIRNR000292"/>
    </source>
</evidence>
<evidence type="ECO:0000256" key="14">
    <source>
        <dbReference type="SAM" id="Phobius"/>
    </source>
</evidence>
<dbReference type="InterPro" id="IPR002429">
    <property type="entry name" value="CcO_II-like_C"/>
</dbReference>
<name>A0ABT9XL60_9BACL</name>
<keyword evidence="11 12" id="KW-0472">Membrane</keyword>
<dbReference type="PANTHER" id="PTHR22888:SF18">
    <property type="entry name" value="CYTOCHROME BO(3) UBIQUINOL OXIDASE SUBUNIT 2"/>
    <property type="match status" value="1"/>
</dbReference>
<evidence type="ECO:0000256" key="13">
    <source>
        <dbReference type="SAM" id="MobiDB-lite"/>
    </source>
</evidence>
<protein>
    <recommendedName>
        <fullName evidence="12">Quinol oxidase subunit 2</fullName>
        <ecNumber evidence="12">1.10.3.-</ecNumber>
    </recommendedName>
</protein>
<reference evidence="17 18" key="1">
    <citation type="submission" date="2023-07" db="EMBL/GenBank/DDBJ databases">
        <title>Genomic Encyclopedia of Type Strains, Phase IV (KMG-IV): sequencing the most valuable type-strain genomes for metagenomic binning, comparative biology and taxonomic classification.</title>
        <authorList>
            <person name="Goeker M."/>
        </authorList>
    </citation>
    <scope>NUCLEOTIDE SEQUENCE [LARGE SCALE GENOMIC DNA]</scope>
    <source>
        <strain evidence="17 18">DSM 4006</strain>
    </source>
</reference>
<comment type="catalytic activity">
    <reaction evidence="12">
        <text>2 a quinol + O2 = 2 a quinone + 2 H2O</text>
        <dbReference type="Rhea" id="RHEA:55376"/>
        <dbReference type="ChEBI" id="CHEBI:15377"/>
        <dbReference type="ChEBI" id="CHEBI:15379"/>
        <dbReference type="ChEBI" id="CHEBI:24646"/>
        <dbReference type="ChEBI" id="CHEBI:132124"/>
    </reaction>
</comment>
<dbReference type="InterPro" id="IPR034227">
    <property type="entry name" value="CuRO_UO_II"/>
</dbReference>
<accession>A0ABT9XL60</accession>
<dbReference type="PROSITE" id="PS51257">
    <property type="entry name" value="PROKAR_LIPOPROTEIN"/>
    <property type="match status" value="1"/>
</dbReference>